<protein>
    <recommendedName>
        <fullName evidence="3">Aminotransferase-like plant mobile domain-containing protein</fullName>
    </recommendedName>
</protein>
<evidence type="ECO:0000313" key="2">
    <source>
        <dbReference type="Proteomes" id="UP000828251"/>
    </source>
</evidence>
<sequence length="122" mass="14524">MQGQCVKPWSCDGQLQAYTDLHSRPLQVLLSTTTDHRRSWKFFLVFKICLVLMMDVNQNKVHIMYLPLLEDLAQAGNYSWALQYWCAYTVSFVERQSYPQRPWVVATFYCSRRPYTGCNFWH</sequence>
<dbReference type="Proteomes" id="UP000828251">
    <property type="component" value="Unassembled WGS sequence"/>
</dbReference>
<evidence type="ECO:0008006" key="3">
    <source>
        <dbReference type="Google" id="ProtNLM"/>
    </source>
</evidence>
<keyword evidence="2" id="KW-1185">Reference proteome</keyword>
<name>A0A9D4AJD6_9ROSI</name>
<organism evidence="1 2">
    <name type="scientific">Gossypium stocksii</name>
    <dbReference type="NCBI Taxonomy" id="47602"/>
    <lineage>
        <taxon>Eukaryota</taxon>
        <taxon>Viridiplantae</taxon>
        <taxon>Streptophyta</taxon>
        <taxon>Embryophyta</taxon>
        <taxon>Tracheophyta</taxon>
        <taxon>Spermatophyta</taxon>
        <taxon>Magnoliopsida</taxon>
        <taxon>eudicotyledons</taxon>
        <taxon>Gunneridae</taxon>
        <taxon>Pentapetalae</taxon>
        <taxon>rosids</taxon>
        <taxon>malvids</taxon>
        <taxon>Malvales</taxon>
        <taxon>Malvaceae</taxon>
        <taxon>Malvoideae</taxon>
        <taxon>Gossypium</taxon>
    </lineage>
</organism>
<comment type="caution">
    <text evidence="1">The sequence shown here is derived from an EMBL/GenBank/DDBJ whole genome shotgun (WGS) entry which is preliminary data.</text>
</comment>
<gene>
    <name evidence="1" type="ORF">J1N35_005863</name>
</gene>
<accession>A0A9D4AJD6</accession>
<dbReference type="EMBL" id="JAIQCV010000002">
    <property type="protein sequence ID" value="KAH1122703.1"/>
    <property type="molecule type" value="Genomic_DNA"/>
</dbReference>
<dbReference type="OrthoDB" id="1936739at2759"/>
<evidence type="ECO:0000313" key="1">
    <source>
        <dbReference type="EMBL" id="KAH1122703.1"/>
    </source>
</evidence>
<reference evidence="1 2" key="1">
    <citation type="journal article" date="2021" name="Plant Biotechnol. J.">
        <title>Multi-omics assisted identification of the key and species-specific regulatory components of drought-tolerant mechanisms in Gossypium stocksii.</title>
        <authorList>
            <person name="Yu D."/>
            <person name="Ke L."/>
            <person name="Zhang D."/>
            <person name="Wu Y."/>
            <person name="Sun Y."/>
            <person name="Mei J."/>
            <person name="Sun J."/>
            <person name="Sun Y."/>
        </authorList>
    </citation>
    <scope>NUCLEOTIDE SEQUENCE [LARGE SCALE GENOMIC DNA]</scope>
    <source>
        <strain evidence="2">cv. E1</strain>
        <tissue evidence="1">Leaf</tissue>
    </source>
</reference>
<proteinExistence type="predicted"/>
<dbReference type="AlphaFoldDB" id="A0A9D4AJD6"/>